<evidence type="ECO:0000313" key="2">
    <source>
        <dbReference type="EMBL" id="MFC7337386.1"/>
    </source>
</evidence>
<dbReference type="InterPro" id="IPR046487">
    <property type="entry name" value="DUF6580"/>
</dbReference>
<keyword evidence="1" id="KW-0472">Membrane</keyword>
<protein>
    <submittedName>
        <fullName evidence="2">DUF6580 family putative transport protein</fullName>
    </submittedName>
</protein>
<sequence length="195" mass="20995">MRSSWITALVLLVLLVAFRCLSAAYSTQLPSFSPLPAFFLCSIVFFRGKQAWLLPLAAWLLSNPIATMLQGYNPIEQWAPVLTAFLTLLALGLMALPLRKHSSAPMLLGAGLVAALLFHLVTGVAAWIAYPAYAKTLTGLFQSLWTGPTGAEIPSWAFLRNLAAANLLFTGLFLAARHAWLPAPSTDSAPVASTR</sequence>
<keyword evidence="1" id="KW-0812">Transmembrane</keyword>
<dbReference type="EMBL" id="JBHTBS010000004">
    <property type="protein sequence ID" value="MFC7337386.1"/>
    <property type="molecule type" value="Genomic_DNA"/>
</dbReference>
<feature type="transmembrane region" description="Helical" evidence="1">
    <location>
        <begin position="108"/>
        <end position="133"/>
    </location>
</feature>
<gene>
    <name evidence="2" type="ORF">ACFQY0_09385</name>
</gene>
<evidence type="ECO:0000256" key="1">
    <source>
        <dbReference type="SAM" id="Phobius"/>
    </source>
</evidence>
<accession>A0ABW2L8I6</accession>
<organism evidence="2 3">
    <name type="scientific">Haloferula chungangensis</name>
    <dbReference type="NCBI Taxonomy" id="1048331"/>
    <lineage>
        <taxon>Bacteria</taxon>
        <taxon>Pseudomonadati</taxon>
        <taxon>Verrucomicrobiota</taxon>
        <taxon>Verrucomicrobiia</taxon>
        <taxon>Verrucomicrobiales</taxon>
        <taxon>Verrucomicrobiaceae</taxon>
        <taxon>Haloferula</taxon>
    </lineage>
</organism>
<dbReference type="RefSeq" id="WP_379711618.1">
    <property type="nucleotide sequence ID" value="NZ_JBHTBS010000004.1"/>
</dbReference>
<comment type="caution">
    <text evidence="2">The sequence shown here is derived from an EMBL/GenBank/DDBJ whole genome shotgun (WGS) entry which is preliminary data.</text>
</comment>
<name>A0ABW2L8I6_9BACT</name>
<keyword evidence="1" id="KW-1133">Transmembrane helix</keyword>
<dbReference type="Proteomes" id="UP001596472">
    <property type="component" value="Unassembled WGS sequence"/>
</dbReference>
<reference evidence="3" key="1">
    <citation type="journal article" date="2019" name="Int. J. Syst. Evol. Microbiol.">
        <title>The Global Catalogue of Microorganisms (GCM) 10K type strain sequencing project: providing services to taxonomists for standard genome sequencing and annotation.</title>
        <authorList>
            <consortium name="The Broad Institute Genomics Platform"/>
            <consortium name="The Broad Institute Genome Sequencing Center for Infectious Disease"/>
            <person name="Wu L."/>
            <person name="Ma J."/>
        </authorList>
    </citation>
    <scope>NUCLEOTIDE SEQUENCE [LARGE SCALE GENOMIC DNA]</scope>
    <source>
        <strain evidence="3">CGMCC 4.1467</strain>
    </source>
</reference>
<dbReference type="Pfam" id="PF20221">
    <property type="entry name" value="DUF6580"/>
    <property type="match status" value="1"/>
</dbReference>
<feature type="transmembrane region" description="Helical" evidence="1">
    <location>
        <begin position="53"/>
        <end position="72"/>
    </location>
</feature>
<evidence type="ECO:0000313" key="3">
    <source>
        <dbReference type="Proteomes" id="UP001596472"/>
    </source>
</evidence>
<feature type="transmembrane region" description="Helical" evidence="1">
    <location>
        <begin position="32"/>
        <end position="48"/>
    </location>
</feature>
<feature type="transmembrane region" description="Helical" evidence="1">
    <location>
        <begin position="78"/>
        <end position="96"/>
    </location>
</feature>
<keyword evidence="3" id="KW-1185">Reference proteome</keyword>
<proteinExistence type="predicted"/>